<proteinExistence type="predicted"/>
<accession>A0ACC1PBR4</accession>
<sequence length="2543" mass="284676">MSGKKPIPSPMSPPSILSPSERSRRPSTTSSIAAVPQVDKEHLAQALDKIHISSKEEGVLTTFNDLAPPSESVTAIENKGFTGDLVQNGLSGLYSRFKEAVGVSGKDKDKPAPAVAADNLELPPTESTSRKIQVTAPGPSKNNVPSLSRPDTGVTDTTFNSSVSEPLEPMAALSGSSIGESQSQTYQPAKTSSTTNLTSVASSKSASSSRQSIPHMIKSTSTIATANVSNVSAFRDVSRPASSRAEEGSARNSRRISITKSSDGQPVASPVYGESMGLPQVDKASVSSRSRRDDTYSMDGSMDSAVSPVKSPLTAISKSSLPQTALSESSLLSTQTRPTARTITRRPAVIDRINHSQASESHSRSSSLSRGTAEANPVNTSAHNNIHHESFSQANQNQRMRSGDYRIPGTTLDEGAPEAVSAKLESMRKQVLSKQFWMADETCKECFLCGSPFTAFRRKHHCRTCGCIFDNRCTSIISGQPFGVQGTLRVCKTCLSIIVERQDGNVSDESADDTYLPAIFRPNQPRIVLPSPAVKHGRDEVSSERTDDNNDDSRSMTTPMMAIPATKRLGESSNRNSAVLEIDTPQLSRPSSSRSLRSMSSGRPQSSGHRRQLSKHNLWNRLKPSTDERAPFRKSASEEAAKSPSLPAFHDDNVIDPDLAQYMSDESSEDEQMSIMGAIAASEQPSASVDHDKSSFGPYLGVGRRIRNRAQAEKSISGFSYTSRGMDEYYPRSSRRRNLSTTSAHQAHLVRSPRPRTATMKGPFGSNETLHIYYDNTRTSNAARLTRSSSMKGEKEPRLELNPASMMHVRKLLGQLLVDAEIRNVAAWEKALIPILLKCTSSVDPDIDRGDDIDIRHYVKLKKIPGGRPSDTTYVPGVIFTKKLALKTMRRRMSNPRVVIISFPIEYQRHQHHFMSLQPVIEQEKEFLKQLVNRIIALRPQLLLTEKSVSGLALQFLSEANIAVAYNVKPSVLSAVSRCLETEIISSVDMLALPPNQFQPGKSTGLEVKTFVNEEIPGGKKTYIFLSSNQEELGCTIALRGAPTSTLTKLKHITEFMVYVVYNLKLESCLMRDSLIQLPTTEDLSANPTQQSSDEGISPVGGIGVDVPEQRQRSSSIITPEDHMISQVSDVTVSSTAESYSKEGNEEQPSEPHDPERKLISLHETHTRSSHDNFVPGDIPMPTFYSDMVAKYETKVLSASPFVKFAQPYLLMKAREQERRLVHLKRLRDQDIVEERVDEEKPKPQKFQLIKPEMVHQTGQKAPRHITEVLHAVHDAEYDKALYNYQTQTRSWESYIQGNLDLFDPYAHQNIVVLHSVICTETKIPCVEPQLIALGFYNEHTSNNLDPDCTLGQYIEDICYHAESTCTANSCERKMYEHHRTYVHGEARITVFIEPDVNGTSRGESITMWSYCKICKRETRGMEMSRLTRKYSFGKYLELSFWSRGAHLVREENSGGWNCPHDHHRDHIRYFGLEDKIIRVHYDPIDLLEIIVPRARITWKVEHDLNMKNEIFTHCQDRWTRFTTSVKARLKAIRLDNIVPEKAESCKVEIEQLTKKIHEEHTSFIRKLQEKYMNSRYYEVIPFNIVLREMLVKVTEWDAAFSKFEADFLPSDKDIRRLTMIQFRKMFTDESKESLASNEASTEGIELADKNSQQTVSDGDSKGESQLTEASPETSQPEGGDEKLARAFTPQEATLASTPDATLERIEPLDLATPKCSTQNVFSPDQSREAIATTSPPMPDSEASETPSTPKAIPSSPTTKAPHMSVAEQVEQLRRKQQTVSPENTSREVAKDGAQLGTTANPVKPFAEHGSSRRIGLNVSPPMIRAISQPATGLPTLPRVNSAIGKKTFGLTKDKDKATLTEASTGYELRKPSTNESVKNDKKLFSLKQHRKGNQSSIPRFVGKRDSRVSTIRKHFEQLSREFEKEREKDRKKRAANMSHSRPFLQHSKTRATVEVYQDVADAVKEPLPVEDDQISKEFSEPKTSQTVVPSSPSREEAGVAHEPVATTQPPSGSPHHNEEIVEAEADDMAHNTSVGPTDDEQGDSDTENSIIDGSTLEEIAESLDSNTEIPLELPKHDRMNFMKALSNFWNERSASQWPPLDYPLNASDHIFIDSDIIVREYEPSSVIAFALSSDDYRNKLRRFHRRKPGQATQPPLDTEEISDVSPDLEGPVTDERLETSLVHNSSSHYKYQFAEGTAKMLVKIFYAEQFDALRRKCGVADRIVESLSRCVPWDSKGGKTKSVFLKTQDDRLSLSQIETQAFLKFAPAYFSIMAEALFHELPSVIAKMLGFFQVVIKNPATNMEIKLDLLLMENLFYDREPTRIFDLKGSMRNRKIQSTGEQNEVLLDENMVEYIYESPLFAREHSKKLLRASVYNDTLFLARQDVMDYSLMIAVDEVKKELVVGIIDCIRTYTWDKKLESWIKDRGFAGGGRNRPTVTSPKEYKSRFREAMARTHRKDERSMSIDLNWETLTGGPDGAALAERIRDFIHVKFQAVPLPRFIKSVTVHEFAFGQIPPSVVLKDICDPLPDFYEEDYEPHEEE</sequence>
<protein>
    <submittedName>
        <fullName evidence="1">Uncharacterized protein</fullName>
    </submittedName>
</protein>
<dbReference type="Proteomes" id="UP001143856">
    <property type="component" value="Unassembled WGS sequence"/>
</dbReference>
<name>A0ACC1PBR4_9PEZI</name>
<evidence type="ECO:0000313" key="1">
    <source>
        <dbReference type="EMBL" id="KAJ2988548.1"/>
    </source>
</evidence>
<gene>
    <name evidence="1" type="ORF">NUW58_g3916</name>
</gene>
<reference evidence="1" key="1">
    <citation type="submission" date="2022-10" db="EMBL/GenBank/DDBJ databases">
        <title>Genome Sequence of Xylaria curta.</title>
        <authorList>
            <person name="Buettner E."/>
        </authorList>
    </citation>
    <scope>NUCLEOTIDE SEQUENCE</scope>
    <source>
        <strain evidence="1">Babe10</strain>
    </source>
</reference>
<comment type="caution">
    <text evidence="1">The sequence shown here is derived from an EMBL/GenBank/DDBJ whole genome shotgun (WGS) entry which is preliminary data.</text>
</comment>
<organism evidence="1 2">
    <name type="scientific">Xylaria curta</name>
    <dbReference type="NCBI Taxonomy" id="42375"/>
    <lineage>
        <taxon>Eukaryota</taxon>
        <taxon>Fungi</taxon>
        <taxon>Dikarya</taxon>
        <taxon>Ascomycota</taxon>
        <taxon>Pezizomycotina</taxon>
        <taxon>Sordariomycetes</taxon>
        <taxon>Xylariomycetidae</taxon>
        <taxon>Xylariales</taxon>
        <taxon>Xylariaceae</taxon>
        <taxon>Xylaria</taxon>
    </lineage>
</organism>
<evidence type="ECO:0000313" key="2">
    <source>
        <dbReference type="Proteomes" id="UP001143856"/>
    </source>
</evidence>
<dbReference type="EMBL" id="JAPDGR010000635">
    <property type="protein sequence ID" value="KAJ2988548.1"/>
    <property type="molecule type" value="Genomic_DNA"/>
</dbReference>
<keyword evidence="2" id="KW-1185">Reference proteome</keyword>